<sequence length="78" mass="8915">PMLPLANIDELDKIWNADKRLPTLPSRRAWAEARNLQPSEVNFWFWRKRTSAKAKGIALASGYYHLPVGTPPCIKDEP</sequence>
<name>A0A0D0CLY8_9AGAR</name>
<accession>A0A0D0CLY8</accession>
<dbReference type="InterPro" id="IPR009057">
    <property type="entry name" value="Homeodomain-like_sf"/>
</dbReference>
<proteinExistence type="predicted"/>
<feature type="non-terminal residue" evidence="1">
    <location>
        <position position="78"/>
    </location>
</feature>
<dbReference type="Proteomes" id="UP000053593">
    <property type="component" value="Unassembled WGS sequence"/>
</dbReference>
<organism evidence="1 2">
    <name type="scientific">Collybiopsis luxurians FD-317 M1</name>
    <dbReference type="NCBI Taxonomy" id="944289"/>
    <lineage>
        <taxon>Eukaryota</taxon>
        <taxon>Fungi</taxon>
        <taxon>Dikarya</taxon>
        <taxon>Basidiomycota</taxon>
        <taxon>Agaricomycotina</taxon>
        <taxon>Agaricomycetes</taxon>
        <taxon>Agaricomycetidae</taxon>
        <taxon>Agaricales</taxon>
        <taxon>Marasmiineae</taxon>
        <taxon>Omphalotaceae</taxon>
        <taxon>Collybiopsis</taxon>
        <taxon>Collybiopsis luxurians</taxon>
    </lineage>
</organism>
<reference evidence="1 2" key="1">
    <citation type="submission" date="2014-04" db="EMBL/GenBank/DDBJ databases">
        <title>Evolutionary Origins and Diversification of the Mycorrhizal Mutualists.</title>
        <authorList>
            <consortium name="DOE Joint Genome Institute"/>
            <consortium name="Mycorrhizal Genomics Consortium"/>
            <person name="Kohler A."/>
            <person name="Kuo A."/>
            <person name="Nagy L.G."/>
            <person name="Floudas D."/>
            <person name="Copeland A."/>
            <person name="Barry K.W."/>
            <person name="Cichocki N."/>
            <person name="Veneault-Fourrey C."/>
            <person name="LaButti K."/>
            <person name="Lindquist E.A."/>
            <person name="Lipzen A."/>
            <person name="Lundell T."/>
            <person name="Morin E."/>
            <person name="Murat C."/>
            <person name="Riley R."/>
            <person name="Ohm R."/>
            <person name="Sun H."/>
            <person name="Tunlid A."/>
            <person name="Henrissat B."/>
            <person name="Grigoriev I.V."/>
            <person name="Hibbett D.S."/>
            <person name="Martin F."/>
        </authorList>
    </citation>
    <scope>NUCLEOTIDE SEQUENCE [LARGE SCALE GENOMIC DNA]</scope>
    <source>
        <strain evidence="1 2">FD-317 M1</strain>
    </source>
</reference>
<evidence type="ECO:0000313" key="2">
    <source>
        <dbReference type="Proteomes" id="UP000053593"/>
    </source>
</evidence>
<dbReference type="AlphaFoldDB" id="A0A0D0CLY8"/>
<dbReference type="SUPFAM" id="SSF46689">
    <property type="entry name" value="Homeodomain-like"/>
    <property type="match status" value="1"/>
</dbReference>
<dbReference type="EMBL" id="KN834762">
    <property type="protein sequence ID" value="KIK64024.1"/>
    <property type="molecule type" value="Genomic_DNA"/>
</dbReference>
<evidence type="ECO:0000313" key="1">
    <source>
        <dbReference type="EMBL" id="KIK64024.1"/>
    </source>
</evidence>
<keyword evidence="2" id="KW-1185">Reference proteome</keyword>
<gene>
    <name evidence="1" type="ORF">GYMLUDRAFT_111447</name>
</gene>
<dbReference type="OrthoDB" id="3257151at2759"/>
<evidence type="ECO:0008006" key="3">
    <source>
        <dbReference type="Google" id="ProtNLM"/>
    </source>
</evidence>
<dbReference type="HOGENOM" id="CLU_194178_0_0_1"/>
<protein>
    <recommendedName>
        <fullName evidence="3">Homeobox domain-containing protein</fullName>
    </recommendedName>
</protein>
<feature type="non-terminal residue" evidence="1">
    <location>
        <position position="1"/>
    </location>
</feature>